<keyword evidence="2" id="KW-1185">Reference proteome</keyword>
<accession>A0ACB8AT08</accession>
<dbReference type="EMBL" id="MU267592">
    <property type="protein sequence ID" value="KAH7916284.1"/>
    <property type="molecule type" value="Genomic_DNA"/>
</dbReference>
<name>A0ACB8AT08_9AGAM</name>
<reference evidence="1" key="1">
    <citation type="journal article" date="2021" name="New Phytol.">
        <title>Evolutionary innovations through gain and loss of genes in the ectomycorrhizal Boletales.</title>
        <authorList>
            <person name="Wu G."/>
            <person name="Miyauchi S."/>
            <person name="Morin E."/>
            <person name="Kuo A."/>
            <person name="Drula E."/>
            <person name="Varga T."/>
            <person name="Kohler A."/>
            <person name="Feng B."/>
            <person name="Cao Y."/>
            <person name="Lipzen A."/>
            <person name="Daum C."/>
            <person name="Hundley H."/>
            <person name="Pangilinan J."/>
            <person name="Johnson J."/>
            <person name="Barry K."/>
            <person name="LaButti K."/>
            <person name="Ng V."/>
            <person name="Ahrendt S."/>
            <person name="Min B."/>
            <person name="Choi I.G."/>
            <person name="Park H."/>
            <person name="Plett J.M."/>
            <person name="Magnuson J."/>
            <person name="Spatafora J.W."/>
            <person name="Nagy L.G."/>
            <person name="Henrissat B."/>
            <person name="Grigoriev I.V."/>
            <person name="Yang Z.L."/>
            <person name="Xu J."/>
            <person name="Martin F.M."/>
        </authorList>
    </citation>
    <scope>NUCLEOTIDE SEQUENCE</scope>
    <source>
        <strain evidence="1">ATCC 28755</strain>
    </source>
</reference>
<proteinExistence type="predicted"/>
<sequence length="558" mass="60817">MSPPEEGNKEPADLRGKVVEILSGTTNGCLSELGYVPGMAERLQQATQQVASLQSENAKLFEDNRKLSNTSRALNEHLTFAQANGSSQLAHLMRLLGQLKERDATLHKHQQLLSPNQAYQQLLAELQRLRNAHAETLSQLALLNDKYANLWNAYHAVLPSSSSHQSSIPFVPGRSLSYNQSRQPQHEKRASDGQVYLIPTPAQDHARSLAAPSNPTRPNHPQALQQLQQLPANGLPQRQPAQSHKMSEWPSAGIPPGRISGQVSPIQAVFPAQPTIPPSNGRPLRPPIVIPSTHTSYSGHRITSAPTSAVPRLPVMIPPYSAPPVPTRAIPPAAIDLTADSPPGPSGDPAPMTQPISLPQNSVAISPPTVLPHSQIVNGNSSTIPSLPQSSVTSAASDPTSLLPQTQNVGTHSSSKESLLVLLQALDINLPPKEISHPSTQTLNDSASQTNSKRPRDTADTELNLNTDDPYKKPRIVPEQCHEDLRSKEDCVRMIFAEDGAVEDAFYCEICLARHELGLLSEAPDLEVKPDFDMLLKHCKEEHPTVWDDLRHKRELVQ</sequence>
<comment type="caution">
    <text evidence="1">The sequence shown here is derived from an EMBL/GenBank/DDBJ whole genome shotgun (WGS) entry which is preliminary data.</text>
</comment>
<evidence type="ECO:0000313" key="2">
    <source>
        <dbReference type="Proteomes" id="UP000790377"/>
    </source>
</evidence>
<gene>
    <name evidence="1" type="ORF">BJ138DRAFT_1108932</name>
</gene>
<protein>
    <submittedName>
        <fullName evidence="1">Uncharacterized protein</fullName>
    </submittedName>
</protein>
<dbReference type="Proteomes" id="UP000790377">
    <property type="component" value="Unassembled WGS sequence"/>
</dbReference>
<organism evidence="1 2">
    <name type="scientific">Hygrophoropsis aurantiaca</name>
    <dbReference type="NCBI Taxonomy" id="72124"/>
    <lineage>
        <taxon>Eukaryota</taxon>
        <taxon>Fungi</taxon>
        <taxon>Dikarya</taxon>
        <taxon>Basidiomycota</taxon>
        <taxon>Agaricomycotina</taxon>
        <taxon>Agaricomycetes</taxon>
        <taxon>Agaricomycetidae</taxon>
        <taxon>Boletales</taxon>
        <taxon>Coniophorineae</taxon>
        <taxon>Hygrophoropsidaceae</taxon>
        <taxon>Hygrophoropsis</taxon>
    </lineage>
</organism>
<evidence type="ECO:0000313" key="1">
    <source>
        <dbReference type="EMBL" id="KAH7916284.1"/>
    </source>
</evidence>